<dbReference type="Proteomes" id="UP001469553">
    <property type="component" value="Unassembled WGS sequence"/>
</dbReference>
<sequence>MYKLSTSLGNKKVVTDPPDGSLRRCFQRETVKTYGFFIDSIKDLTPVWPTTNDLSFCGARSNLESSGTAEPHSLILNQATASAKPAYLHPRKSAGVSVCPYGCMCLYTCSYGDSKPCQKHLCCSLNSKCAELL</sequence>
<comment type="caution">
    <text evidence="1">The sequence shown here is derived from an EMBL/GenBank/DDBJ whole genome shotgun (WGS) entry which is preliminary data.</text>
</comment>
<proteinExistence type="predicted"/>
<gene>
    <name evidence="1" type="ORF">AMECASPLE_033513</name>
</gene>
<name>A0ABV0Y7J6_9TELE</name>
<reference evidence="1 2" key="1">
    <citation type="submission" date="2021-06" db="EMBL/GenBank/DDBJ databases">
        <authorList>
            <person name="Palmer J.M."/>
        </authorList>
    </citation>
    <scope>NUCLEOTIDE SEQUENCE [LARGE SCALE GENOMIC DNA]</scope>
    <source>
        <strain evidence="1 2">AS_MEX2019</strain>
        <tissue evidence="1">Muscle</tissue>
    </source>
</reference>
<evidence type="ECO:0000313" key="1">
    <source>
        <dbReference type="EMBL" id="MEQ2289490.1"/>
    </source>
</evidence>
<protein>
    <submittedName>
        <fullName evidence="1">Uncharacterized protein</fullName>
    </submittedName>
</protein>
<organism evidence="1 2">
    <name type="scientific">Ameca splendens</name>
    <dbReference type="NCBI Taxonomy" id="208324"/>
    <lineage>
        <taxon>Eukaryota</taxon>
        <taxon>Metazoa</taxon>
        <taxon>Chordata</taxon>
        <taxon>Craniata</taxon>
        <taxon>Vertebrata</taxon>
        <taxon>Euteleostomi</taxon>
        <taxon>Actinopterygii</taxon>
        <taxon>Neopterygii</taxon>
        <taxon>Teleostei</taxon>
        <taxon>Neoteleostei</taxon>
        <taxon>Acanthomorphata</taxon>
        <taxon>Ovalentaria</taxon>
        <taxon>Atherinomorphae</taxon>
        <taxon>Cyprinodontiformes</taxon>
        <taxon>Goodeidae</taxon>
        <taxon>Ameca</taxon>
    </lineage>
</organism>
<keyword evidence="2" id="KW-1185">Reference proteome</keyword>
<accession>A0ABV0Y7J6</accession>
<evidence type="ECO:0000313" key="2">
    <source>
        <dbReference type="Proteomes" id="UP001469553"/>
    </source>
</evidence>
<dbReference type="EMBL" id="JAHRIP010023372">
    <property type="protein sequence ID" value="MEQ2289490.1"/>
    <property type="molecule type" value="Genomic_DNA"/>
</dbReference>